<feature type="transmembrane region" description="Helical" evidence="5">
    <location>
        <begin position="713"/>
        <end position="732"/>
    </location>
</feature>
<dbReference type="InterPro" id="IPR049452">
    <property type="entry name" value="Anoctamin_TM"/>
</dbReference>
<feature type="transmembrane region" description="Helical" evidence="5">
    <location>
        <begin position="545"/>
        <end position="565"/>
    </location>
</feature>
<gene>
    <name evidence="8" type="primary">Aste57867_10293</name>
    <name evidence="7" type="ORF">As57867_010253</name>
    <name evidence="8" type="ORF">ASTE57867_10293</name>
</gene>
<dbReference type="InterPro" id="IPR007632">
    <property type="entry name" value="Anoctamin"/>
</dbReference>
<dbReference type="AlphaFoldDB" id="A0A485KQM8"/>
<keyword evidence="4 5" id="KW-0472">Membrane</keyword>
<accession>A0A485KQM8</accession>
<reference evidence="8 9" key="1">
    <citation type="submission" date="2019-03" db="EMBL/GenBank/DDBJ databases">
        <authorList>
            <person name="Gaulin E."/>
            <person name="Dumas B."/>
        </authorList>
    </citation>
    <scope>NUCLEOTIDE SEQUENCE [LARGE SCALE GENOMIC DNA]</scope>
    <source>
        <strain evidence="8">CBS 568.67</strain>
    </source>
</reference>
<feature type="transmembrane region" description="Helical" evidence="5">
    <location>
        <begin position="504"/>
        <end position="525"/>
    </location>
</feature>
<dbReference type="Pfam" id="PF04547">
    <property type="entry name" value="Anoctamin"/>
    <property type="match status" value="1"/>
</dbReference>
<proteinExistence type="predicted"/>
<evidence type="ECO:0000256" key="5">
    <source>
        <dbReference type="SAM" id="Phobius"/>
    </source>
</evidence>
<feature type="transmembrane region" description="Helical" evidence="5">
    <location>
        <begin position="621"/>
        <end position="644"/>
    </location>
</feature>
<evidence type="ECO:0000313" key="9">
    <source>
        <dbReference type="Proteomes" id="UP000332933"/>
    </source>
</evidence>
<feature type="transmembrane region" description="Helical" evidence="5">
    <location>
        <begin position="418"/>
        <end position="441"/>
    </location>
</feature>
<evidence type="ECO:0000256" key="1">
    <source>
        <dbReference type="ARBA" id="ARBA00004141"/>
    </source>
</evidence>
<dbReference type="PANTHER" id="PTHR12308:SF73">
    <property type="entry name" value="ANOCTAMIN"/>
    <property type="match status" value="1"/>
</dbReference>
<comment type="subcellular location">
    <subcellularLocation>
        <location evidence="1">Membrane</location>
        <topology evidence="1">Multi-pass membrane protein</topology>
    </subcellularLocation>
</comment>
<evidence type="ECO:0000313" key="7">
    <source>
        <dbReference type="EMBL" id="KAF0699137.1"/>
    </source>
</evidence>
<feature type="transmembrane region" description="Helical" evidence="5">
    <location>
        <begin position="310"/>
        <end position="336"/>
    </location>
</feature>
<evidence type="ECO:0000256" key="2">
    <source>
        <dbReference type="ARBA" id="ARBA00022692"/>
    </source>
</evidence>
<feature type="transmembrane region" description="Helical" evidence="5">
    <location>
        <begin position="342"/>
        <end position="362"/>
    </location>
</feature>
<reference evidence="7" key="2">
    <citation type="submission" date="2019-06" db="EMBL/GenBank/DDBJ databases">
        <title>Genomics analysis of Aphanomyces spp. identifies a new class of oomycete effector associated with host adaptation.</title>
        <authorList>
            <person name="Gaulin E."/>
        </authorList>
    </citation>
    <scope>NUCLEOTIDE SEQUENCE</scope>
    <source>
        <strain evidence="7">CBS 578.67</strain>
    </source>
</reference>
<dbReference type="EMBL" id="VJMH01005196">
    <property type="protein sequence ID" value="KAF0699137.1"/>
    <property type="molecule type" value="Genomic_DNA"/>
</dbReference>
<sequence>MIGLWVHDNGARVGIAKSLSPTAWMELQHSSALPPSATADLPPLDADVPSRADVPPIQPSSVVLEVPETPLDDIDDQRLLLEDGYAWDYTLVFPTPDHLATNSPLDHVLTRLYFKKALTTPTVEEICHRLRLAGLQIKMVPSAHHMHCLVRASRDRLAYEADRIHLNMLMDKHLLREVSLAGVVDYHIAPFPIEDTLHQYRLSPYESIHFKYSCRMDLQPLYVKQGPRGSLFTSSQRILLLESIMTDRHGGAGLDLDKLNHVNVLTTLFPLHDAAEKACLSAVWLAWRHWWPWEQPLDAIQSYFGPRIGLYFAFLGAYTTWLMAAGAVGPLLWFVGWVYPDASHVIILSASVLVVVWAACFLKSWRRSTARLALQWGTSDFHAIEQVRAQYVGTAMASPVHGQPMLFFHRREKLRRRLATWLALVGLMAAVVAVVATIFYLQYLMLQRGYSIHVGGADVSLASPITSLANVVQIKLMYVVYGSVCEAMNDFENHRTESTYEGAFILKSVLFYVVNNFAGLFYITFVKGHVGLRCANDDCVGELRLYLLMIFGIQLANGLFQDLVLSRLRVCYGRRRRHDDPAAVAAWPTTMPSHPAESQFYLLECGWRVTFNGYLTLAMQFGYTVLFVGAAPFMPLFTMIINLVEMKTDASTLLSNFRRPVPRQASTIGRWIAVLECLTTLAIATNGFVVVYSSNVLNTDLTDPNAGFVKLRAFVLYVAALVGFRYCVAAWVPDMPHNVDVQLKRQAFLTSKIYAREADDAVPVYESTGSVRLLGLSPASSV</sequence>
<feature type="domain" description="Anoctamin transmembrane" evidence="6">
    <location>
        <begin position="300"/>
        <end position="746"/>
    </location>
</feature>
<evidence type="ECO:0000256" key="3">
    <source>
        <dbReference type="ARBA" id="ARBA00022989"/>
    </source>
</evidence>
<dbReference type="Proteomes" id="UP000332933">
    <property type="component" value="Unassembled WGS sequence"/>
</dbReference>
<dbReference type="GO" id="GO:0016020">
    <property type="term" value="C:membrane"/>
    <property type="evidence" value="ECO:0007669"/>
    <property type="project" value="UniProtKB-SubCell"/>
</dbReference>
<evidence type="ECO:0000313" key="8">
    <source>
        <dbReference type="EMBL" id="VFT87167.1"/>
    </source>
</evidence>
<dbReference type="GO" id="GO:0005254">
    <property type="term" value="F:chloride channel activity"/>
    <property type="evidence" value="ECO:0007669"/>
    <property type="project" value="TreeGrafter"/>
</dbReference>
<keyword evidence="9" id="KW-1185">Reference proteome</keyword>
<dbReference type="OrthoDB" id="296386at2759"/>
<dbReference type="EMBL" id="CAADRA010005217">
    <property type="protein sequence ID" value="VFT87167.1"/>
    <property type="molecule type" value="Genomic_DNA"/>
</dbReference>
<name>A0A485KQM8_9STRA</name>
<feature type="transmembrane region" description="Helical" evidence="5">
    <location>
        <begin position="668"/>
        <end position="692"/>
    </location>
</feature>
<keyword evidence="2 5" id="KW-0812">Transmembrane</keyword>
<protein>
    <submittedName>
        <fullName evidence="8">Aste57867_10293 protein</fullName>
    </submittedName>
</protein>
<evidence type="ECO:0000256" key="4">
    <source>
        <dbReference type="ARBA" id="ARBA00023136"/>
    </source>
</evidence>
<keyword evidence="3 5" id="KW-1133">Transmembrane helix</keyword>
<organism evidence="8 9">
    <name type="scientific">Aphanomyces stellatus</name>
    <dbReference type="NCBI Taxonomy" id="120398"/>
    <lineage>
        <taxon>Eukaryota</taxon>
        <taxon>Sar</taxon>
        <taxon>Stramenopiles</taxon>
        <taxon>Oomycota</taxon>
        <taxon>Saprolegniomycetes</taxon>
        <taxon>Saprolegniales</taxon>
        <taxon>Verrucalvaceae</taxon>
        <taxon>Aphanomyces</taxon>
    </lineage>
</organism>
<dbReference type="PANTHER" id="PTHR12308">
    <property type="entry name" value="ANOCTAMIN"/>
    <property type="match status" value="1"/>
</dbReference>
<evidence type="ECO:0000259" key="6">
    <source>
        <dbReference type="Pfam" id="PF04547"/>
    </source>
</evidence>
<feature type="transmembrane region" description="Helical" evidence="5">
    <location>
        <begin position="461"/>
        <end position="484"/>
    </location>
</feature>